<name>A0AAP3FBR1_9BACT</name>
<evidence type="ECO:0000313" key="2">
    <source>
        <dbReference type="Proteomes" id="UP001209344"/>
    </source>
</evidence>
<dbReference type="Pfam" id="PF12784">
    <property type="entry name" value="PDDEXK_2"/>
    <property type="match status" value="1"/>
</dbReference>
<dbReference type="RefSeq" id="WP_228112987.1">
    <property type="nucleotide sequence ID" value="NZ_CATKVW010000001.1"/>
</dbReference>
<accession>A0AAP3FBR1</accession>
<dbReference type="Proteomes" id="UP001209344">
    <property type="component" value="Unassembled WGS sequence"/>
</dbReference>
<organism evidence="1 2">
    <name type="scientific">Segatella copri</name>
    <dbReference type="NCBI Taxonomy" id="165179"/>
    <lineage>
        <taxon>Bacteria</taxon>
        <taxon>Pseudomonadati</taxon>
        <taxon>Bacteroidota</taxon>
        <taxon>Bacteroidia</taxon>
        <taxon>Bacteroidales</taxon>
        <taxon>Prevotellaceae</taxon>
        <taxon>Segatella</taxon>
    </lineage>
</organism>
<gene>
    <name evidence="1" type="ORF">ONT16_07910</name>
</gene>
<sequence length="47" mass="5626">MGKYINPFTDWGFKRLFGQEFSKDLLISFLNDLLVDEMHIRDVTFKV</sequence>
<proteinExistence type="predicted"/>
<dbReference type="AlphaFoldDB" id="A0AAP3FBR1"/>
<evidence type="ECO:0000313" key="1">
    <source>
        <dbReference type="EMBL" id="MCW4128181.1"/>
    </source>
</evidence>
<reference evidence="1" key="1">
    <citation type="submission" date="2022-11" db="EMBL/GenBank/DDBJ databases">
        <title>Genomic repertoires linked with pathogenic potency of arthritogenic Prevotella copri isolated from the gut of rheumatoid arthritis patients.</title>
        <authorList>
            <person name="Nii T."/>
            <person name="Maeda Y."/>
            <person name="Motooka D."/>
            <person name="Naito M."/>
            <person name="Matsumoto Y."/>
            <person name="Ogawa T."/>
            <person name="Oguro-Igashira E."/>
            <person name="Kishikawa T."/>
            <person name="Yamashita M."/>
            <person name="Koizumi S."/>
            <person name="Kurakawa T."/>
            <person name="Okumura R."/>
            <person name="Kayama H."/>
            <person name="Murakami M."/>
            <person name="Sakaguchi T."/>
            <person name="Das B."/>
            <person name="Nakamura S."/>
            <person name="Okada Y."/>
            <person name="Kumanogoh A."/>
            <person name="Takeda K."/>
        </authorList>
    </citation>
    <scope>NUCLEOTIDE SEQUENCE</scope>
    <source>
        <strain evidence="1">F3-75</strain>
    </source>
</reference>
<comment type="caution">
    <text evidence="1">The sequence shown here is derived from an EMBL/GenBank/DDBJ whole genome shotgun (WGS) entry which is preliminary data.</text>
</comment>
<protein>
    <submittedName>
        <fullName evidence="1">Rpn family recombination-promoting nuclease/putative transposase</fullName>
    </submittedName>
</protein>
<dbReference type="EMBL" id="JAPDVK010000002">
    <property type="protein sequence ID" value="MCW4128181.1"/>
    <property type="molecule type" value="Genomic_DNA"/>
</dbReference>